<keyword evidence="5" id="KW-0488">Methylation</keyword>
<dbReference type="Pfam" id="PF07963">
    <property type="entry name" value="N_methyl"/>
    <property type="match status" value="1"/>
</dbReference>
<dbReference type="RefSeq" id="WP_265423813.1">
    <property type="nucleotide sequence ID" value="NZ_JAPFPW010000002.1"/>
</dbReference>
<evidence type="ECO:0000313" key="12">
    <source>
        <dbReference type="Proteomes" id="UP001209681"/>
    </source>
</evidence>
<gene>
    <name evidence="11" type="ORF">OOT00_03035</name>
</gene>
<comment type="similarity">
    <text evidence="2">Belongs to the GSP J family.</text>
</comment>
<evidence type="ECO:0000256" key="2">
    <source>
        <dbReference type="ARBA" id="ARBA00011084"/>
    </source>
</evidence>
<evidence type="ECO:0000256" key="1">
    <source>
        <dbReference type="ARBA" id="ARBA00004377"/>
    </source>
</evidence>
<evidence type="ECO:0000256" key="10">
    <source>
        <dbReference type="SAM" id="Phobius"/>
    </source>
</evidence>
<keyword evidence="6" id="KW-0997">Cell inner membrane</keyword>
<evidence type="ECO:0000256" key="8">
    <source>
        <dbReference type="ARBA" id="ARBA00022989"/>
    </source>
</evidence>
<organism evidence="11 12">
    <name type="scientific">Desulfobotulus pelophilus</name>
    <dbReference type="NCBI Taxonomy" id="2823377"/>
    <lineage>
        <taxon>Bacteria</taxon>
        <taxon>Pseudomonadati</taxon>
        <taxon>Thermodesulfobacteriota</taxon>
        <taxon>Desulfobacteria</taxon>
        <taxon>Desulfobacterales</taxon>
        <taxon>Desulfobacteraceae</taxon>
        <taxon>Desulfobotulus</taxon>
    </lineage>
</organism>
<evidence type="ECO:0000256" key="9">
    <source>
        <dbReference type="ARBA" id="ARBA00023136"/>
    </source>
</evidence>
<name>A0ABT3N685_9BACT</name>
<evidence type="ECO:0000313" key="11">
    <source>
        <dbReference type="EMBL" id="MCW7752955.1"/>
    </source>
</evidence>
<accession>A0ABT3N685</accession>
<dbReference type="PANTHER" id="PTHR39583:SF2">
    <property type="entry name" value="TYPE II SECRETION SYSTEM PROTEIN J"/>
    <property type="match status" value="1"/>
</dbReference>
<dbReference type="Pfam" id="PF11612">
    <property type="entry name" value="T2SSJ"/>
    <property type="match status" value="1"/>
</dbReference>
<evidence type="ECO:0000256" key="4">
    <source>
        <dbReference type="ARBA" id="ARBA00022475"/>
    </source>
</evidence>
<dbReference type="Proteomes" id="UP001209681">
    <property type="component" value="Unassembled WGS sequence"/>
</dbReference>
<keyword evidence="4" id="KW-1003">Cell membrane</keyword>
<sequence>MKPYGFRRSLSDAVAGKAGFTLMEILVAMVILSIIMGASYASFRAIAGTDQALGPMLKNLEQGRMAMERLSKDFRAVWVSLPPSYRIPELFDDTGDPFYFEAGEERVGSIMMPYVRLAADSHLPFYGSSLRGIARIAYSIRERSDGSLALFRSDHLHPYPDEDAELRFLVCEDVTVFELEFLDSDGRWHRGWDSQSRDYGYGTPRSVRIRLESGSGADKRRMETEVLIPVWRKAQEDL</sequence>
<proteinExistence type="inferred from homology"/>
<protein>
    <recommendedName>
        <fullName evidence="3">Type II secretion system protein J</fullName>
    </recommendedName>
</protein>
<keyword evidence="9 10" id="KW-0472">Membrane</keyword>
<reference evidence="11 12" key="1">
    <citation type="submission" date="2022-11" db="EMBL/GenBank/DDBJ databases">
        <title>Desulfobotulus tamanensis H1 sp. nov. - anaerobic, alkaliphilic, sulphate reducing bacterium isolated from terrestrial mud volcano.</title>
        <authorList>
            <person name="Frolova A."/>
            <person name="Merkel A.Y."/>
            <person name="Slobodkin A.I."/>
        </authorList>
    </citation>
    <scope>NUCLEOTIDE SEQUENCE [LARGE SCALE GENOMIC DNA]</scope>
    <source>
        <strain evidence="11 12">H1</strain>
    </source>
</reference>
<dbReference type="InterPro" id="IPR051621">
    <property type="entry name" value="T2SS_protein_J"/>
</dbReference>
<dbReference type="PANTHER" id="PTHR39583">
    <property type="entry name" value="TYPE II SECRETION SYSTEM PROTEIN J-RELATED"/>
    <property type="match status" value="1"/>
</dbReference>
<comment type="subcellular location">
    <subcellularLocation>
        <location evidence="1">Cell inner membrane</location>
        <topology evidence="1">Single-pass membrane protein</topology>
    </subcellularLocation>
</comment>
<evidence type="ECO:0000256" key="3">
    <source>
        <dbReference type="ARBA" id="ARBA00021539"/>
    </source>
</evidence>
<dbReference type="SUPFAM" id="SSF54523">
    <property type="entry name" value="Pili subunits"/>
    <property type="match status" value="1"/>
</dbReference>
<keyword evidence="8 10" id="KW-1133">Transmembrane helix</keyword>
<feature type="transmembrane region" description="Helical" evidence="10">
    <location>
        <begin position="21"/>
        <end position="43"/>
    </location>
</feature>
<comment type="caution">
    <text evidence="11">The sequence shown here is derived from an EMBL/GenBank/DDBJ whole genome shotgun (WGS) entry which is preliminary data.</text>
</comment>
<evidence type="ECO:0000256" key="7">
    <source>
        <dbReference type="ARBA" id="ARBA00022692"/>
    </source>
</evidence>
<keyword evidence="12" id="KW-1185">Reference proteome</keyword>
<evidence type="ECO:0000256" key="5">
    <source>
        <dbReference type="ARBA" id="ARBA00022481"/>
    </source>
</evidence>
<dbReference type="InterPro" id="IPR010055">
    <property type="entry name" value="T2SS_protein-GspJ"/>
</dbReference>
<keyword evidence="7 10" id="KW-0812">Transmembrane</keyword>
<dbReference type="InterPro" id="IPR012902">
    <property type="entry name" value="N_methyl_site"/>
</dbReference>
<dbReference type="InterPro" id="IPR045584">
    <property type="entry name" value="Pilin-like"/>
</dbReference>
<dbReference type="EMBL" id="JAPFPW010000002">
    <property type="protein sequence ID" value="MCW7752955.1"/>
    <property type="molecule type" value="Genomic_DNA"/>
</dbReference>
<dbReference type="NCBIfam" id="TIGR02532">
    <property type="entry name" value="IV_pilin_GFxxxE"/>
    <property type="match status" value="1"/>
</dbReference>
<evidence type="ECO:0000256" key="6">
    <source>
        <dbReference type="ARBA" id="ARBA00022519"/>
    </source>
</evidence>